<feature type="domain" description="HPt" evidence="2">
    <location>
        <begin position="17"/>
        <end position="108"/>
    </location>
</feature>
<dbReference type="RefSeq" id="WP_097443611.1">
    <property type="nucleotide sequence ID" value="NZ_NBWU01000008.1"/>
</dbReference>
<name>A0A2A4G3G7_9FLAO</name>
<dbReference type="AlphaFoldDB" id="A0A2A4G3G7"/>
<reference evidence="3 4" key="1">
    <citation type="submission" date="2017-04" db="EMBL/GenBank/DDBJ databases">
        <title>A new member of the family Flavobacteriaceae isolated from ascidians.</title>
        <authorList>
            <person name="Chen L."/>
        </authorList>
    </citation>
    <scope>NUCLEOTIDE SEQUENCE [LARGE SCALE GENOMIC DNA]</scope>
    <source>
        <strain evidence="3 4">HQA918</strain>
    </source>
</reference>
<dbReference type="GO" id="GO:0004672">
    <property type="term" value="F:protein kinase activity"/>
    <property type="evidence" value="ECO:0007669"/>
    <property type="project" value="UniProtKB-ARBA"/>
</dbReference>
<dbReference type="GO" id="GO:0000160">
    <property type="term" value="P:phosphorelay signal transduction system"/>
    <property type="evidence" value="ECO:0007669"/>
    <property type="project" value="InterPro"/>
</dbReference>
<evidence type="ECO:0000313" key="3">
    <source>
        <dbReference type="EMBL" id="PCE62524.1"/>
    </source>
</evidence>
<organism evidence="3 4">
    <name type="scientific">Sediminicola luteus</name>
    <dbReference type="NCBI Taxonomy" id="319238"/>
    <lineage>
        <taxon>Bacteria</taxon>
        <taxon>Pseudomonadati</taxon>
        <taxon>Bacteroidota</taxon>
        <taxon>Flavobacteriia</taxon>
        <taxon>Flavobacteriales</taxon>
        <taxon>Flavobacteriaceae</taxon>
        <taxon>Sediminicola</taxon>
    </lineage>
</organism>
<sequence length="108" mass="12505">MKEQAKLDYIDTIAGDDEVFRKKFIGILQSELPLEKAQYENNIVTGAYRAASENVHKIRHKINALGLDQSYEMAVQHESALRENDPSGHIPFMEVLDYMEYYLKTIRV</sequence>
<dbReference type="EMBL" id="NBWU01000008">
    <property type="protein sequence ID" value="PCE62524.1"/>
    <property type="molecule type" value="Genomic_DNA"/>
</dbReference>
<keyword evidence="4" id="KW-1185">Reference proteome</keyword>
<proteinExistence type="predicted"/>
<accession>A0A2A4G3G7</accession>
<dbReference type="Proteomes" id="UP000219559">
    <property type="component" value="Unassembled WGS sequence"/>
</dbReference>
<dbReference type="PROSITE" id="PS50894">
    <property type="entry name" value="HPT"/>
    <property type="match status" value="1"/>
</dbReference>
<feature type="modified residue" description="Phosphohistidine" evidence="1">
    <location>
        <position position="56"/>
    </location>
</feature>
<protein>
    <recommendedName>
        <fullName evidence="2">HPt domain-containing protein</fullName>
    </recommendedName>
</protein>
<dbReference type="InterPro" id="IPR008207">
    <property type="entry name" value="Sig_transdc_His_kin_Hpt_dom"/>
</dbReference>
<dbReference type="SUPFAM" id="SSF47226">
    <property type="entry name" value="Histidine-containing phosphotransfer domain, HPT domain"/>
    <property type="match status" value="1"/>
</dbReference>
<dbReference type="OrthoDB" id="1441381at2"/>
<evidence type="ECO:0000256" key="1">
    <source>
        <dbReference type="PROSITE-ProRule" id="PRU00110"/>
    </source>
</evidence>
<gene>
    <name evidence="3" type="ORF">B7P33_17970</name>
</gene>
<evidence type="ECO:0000259" key="2">
    <source>
        <dbReference type="PROSITE" id="PS50894"/>
    </source>
</evidence>
<dbReference type="InterPro" id="IPR036641">
    <property type="entry name" value="HPT_dom_sf"/>
</dbReference>
<evidence type="ECO:0000313" key="4">
    <source>
        <dbReference type="Proteomes" id="UP000219559"/>
    </source>
</evidence>
<comment type="caution">
    <text evidence="3">The sequence shown here is derived from an EMBL/GenBank/DDBJ whole genome shotgun (WGS) entry which is preliminary data.</text>
</comment>
<keyword evidence="1" id="KW-0597">Phosphoprotein</keyword>